<feature type="chain" id="PRO_5024387939" description="Pali-domain-containing protein" evidence="7">
    <location>
        <begin position="26"/>
        <end position="789"/>
    </location>
</feature>
<evidence type="ECO:0000313" key="9">
    <source>
        <dbReference type="Proteomes" id="UP000327013"/>
    </source>
</evidence>
<dbReference type="InterPro" id="IPR051380">
    <property type="entry name" value="pH-response_reg_palI/RIM9"/>
</dbReference>
<feature type="transmembrane region" description="Helical" evidence="6">
    <location>
        <begin position="119"/>
        <end position="145"/>
    </location>
</feature>
<name>A0A5N6KXX0_9ROSI</name>
<evidence type="ECO:0000256" key="3">
    <source>
        <dbReference type="ARBA" id="ARBA00022989"/>
    </source>
</evidence>
<comment type="caution">
    <text evidence="8">The sequence shown here is derived from an EMBL/GenBank/DDBJ whole genome shotgun (WGS) entry which is preliminary data.</text>
</comment>
<dbReference type="AlphaFoldDB" id="A0A5N6KXX0"/>
<feature type="transmembrane region" description="Helical" evidence="6">
    <location>
        <begin position="83"/>
        <end position="107"/>
    </location>
</feature>
<keyword evidence="3 6" id="KW-1133">Transmembrane helix</keyword>
<dbReference type="GO" id="GO:0035838">
    <property type="term" value="C:growing cell tip"/>
    <property type="evidence" value="ECO:0007669"/>
    <property type="project" value="TreeGrafter"/>
</dbReference>
<feature type="compositionally biased region" description="Gly residues" evidence="5">
    <location>
        <begin position="336"/>
        <end position="353"/>
    </location>
</feature>
<keyword evidence="9" id="KW-1185">Reference proteome</keyword>
<evidence type="ECO:0000313" key="8">
    <source>
        <dbReference type="EMBL" id="KAB8356532.1"/>
    </source>
</evidence>
<dbReference type="PANTHER" id="PTHR28013:SF3">
    <property type="entry name" value="PROTEIN DCV1-RELATED"/>
    <property type="match status" value="1"/>
</dbReference>
<feature type="region of interest" description="Disordered" evidence="5">
    <location>
        <begin position="245"/>
        <end position="272"/>
    </location>
</feature>
<protein>
    <recommendedName>
        <fullName evidence="10">Pali-domain-containing protein</fullName>
    </recommendedName>
</protein>
<feature type="region of interest" description="Disordered" evidence="5">
    <location>
        <begin position="665"/>
        <end position="789"/>
    </location>
</feature>
<keyword evidence="4 6" id="KW-0472">Membrane</keyword>
<feature type="signal peptide" evidence="7">
    <location>
        <begin position="1"/>
        <end position="25"/>
    </location>
</feature>
<keyword evidence="7" id="KW-0732">Signal</keyword>
<reference evidence="8 9" key="1">
    <citation type="submission" date="2019-06" db="EMBL/GenBank/DDBJ databases">
        <title>A chromosomal-level reference genome of Carpinus fangiana (Coryloideae, Betulaceae).</title>
        <authorList>
            <person name="Yang X."/>
            <person name="Wang Z."/>
            <person name="Zhang L."/>
            <person name="Hao G."/>
            <person name="Liu J."/>
            <person name="Yang Y."/>
        </authorList>
    </citation>
    <scope>NUCLEOTIDE SEQUENCE [LARGE SCALE GENOMIC DNA]</scope>
    <source>
        <strain evidence="8">Cfa_2016G</strain>
        <tissue evidence="8">Leaf</tissue>
    </source>
</reference>
<accession>A0A5N6KXX0</accession>
<proteinExistence type="predicted"/>
<evidence type="ECO:0000256" key="2">
    <source>
        <dbReference type="ARBA" id="ARBA00022692"/>
    </source>
</evidence>
<dbReference type="PANTHER" id="PTHR28013">
    <property type="entry name" value="PROTEIN DCV1-RELATED"/>
    <property type="match status" value="1"/>
</dbReference>
<dbReference type="GO" id="GO:0005886">
    <property type="term" value="C:plasma membrane"/>
    <property type="evidence" value="ECO:0007669"/>
    <property type="project" value="InterPro"/>
</dbReference>
<evidence type="ECO:0008006" key="10">
    <source>
        <dbReference type="Google" id="ProtNLM"/>
    </source>
</evidence>
<feature type="compositionally biased region" description="Low complexity" evidence="5">
    <location>
        <begin position="397"/>
        <end position="407"/>
    </location>
</feature>
<evidence type="ECO:0000256" key="4">
    <source>
        <dbReference type="ARBA" id="ARBA00023136"/>
    </source>
</evidence>
<dbReference type="Pfam" id="PF06687">
    <property type="entry name" value="SUR7"/>
    <property type="match status" value="1"/>
</dbReference>
<organism evidence="8 9">
    <name type="scientific">Carpinus fangiana</name>
    <dbReference type="NCBI Taxonomy" id="176857"/>
    <lineage>
        <taxon>Eukaryota</taxon>
        <taxon>Viridiplantae</taxon>
        <taxon>Streptophyta</taxon>
        <taxon>Embryophyta</taxon>
        <taxon>Tracheophyta</taxon>
        <taxon>Spermatophyta</taxon>
        <taxon>Magnoliopsida</taxon>
        <taxon>eudicotyledons</taxon>
        <taxon>Gunneridae</taxon>
        <taxon>Pentapetalae</taxon>
        <taxon>rosids</taxon>
        <taxon>fabids</taxon>
        <taxon>Fagales</taxon>
        <taxon>Betulaceae</taxon>
        <taxon>Carpinus</taxon>
    </lineage>
</organism>
<feature type="region of interest" description="Disordered" evidence="5">
    <location>
        <begin position="284"/>
        <end position="613"/>
    </location>
</feature>
<dbReference type="Proteomes" id="UP000327013">
    <property type="component" value="Unassembled WGS sequence"/>
</dbReference>
<feature type="compositionally biased region" description="Basic and acidic residues" evidence="5">
    <location>
        <begin position="305"/>
        <end position="315"/>
    </location>
</feature>
<feature type="compositionally biased region" description="Polar residues" evidence="5">
    <location>
        <begin position="688"/>
        <end position="706"/>
    </location>
</feature>
<feature type="transmembrane region" description="Helical" evidence="6">
    <location>
        <begin position="151"/>
        <end position="173"/>
    </location>
</feature>
<dbReference type="InterPro" id="IPR009571">
    <property type="entry name" value="SUR7/Rim9-like_fungi"/>
</dbReference>
<dbReference type="GO" id="GO:0032153">
    <property type="term" value="C:cell division site"/>
    <property type="evidence" value="ECO:0007669"/>
    <property type="project" value="TreeGrafter"/>
</dbReference>
<evidence type="ECO:0000256" key="5">
    <source>
        <dbReference type="SAM" id="MobiDB-lite"/>
    </source>
</evidence>
<dbReference type="OrthoDB" id="2354757at2759"/>
<sequence>MLRPATPLTVLYFVAFVLILLSTLSTPIVKSIPLATYQNHNFGVFGWCSPDQCSKLSLGYDTDNIPGIDPNDSFNLPSGTRNALSSILVVHPIAALMTLICTAFAAAAHLHSPAHSPRYLLFLLIFSFPTLLLALLAFLVDILLFVPHMAWGGWLVLVATLIITGCSVLTCAMRRTLVSRKARKKRIAENADMNGANYYASRQEPQYAKDDHLVVHQSEPDRYARAESPPPLNAAAGKTAQFSSYEANDDRTPLNAREPSIKTNSTTGQREYHQTLEAQRAAGTNAMHPHGDDPSSPVSPIDADGLGRENPRYHDNYFGPPSGTRGGRGGPPPGMYGRGRGGYPPRGAYGRGGPLPPGARGPPPPGWNGGRGGYPPRGGPYRGGPNGIRGPPPPGWPGYAGAAMAGGAMTGRGGRRGPPPGYGNQPYYGDDGYDRDPQSGAVGDTGMINGRQPSSDDYRDGQPHSYDGFQSTYPAPSDGLHAQHASGTSSIMHEGIVRDPSSLGFSGRQASTSPARNVAHERDASPPPPMPLDLGDAPVGQAIEMDAMTGAASSPTRGGYNHTYEAVEMGSNSPIQRQVPLDHPATRSPVELPTAGQGSPTALHGPGVTQQSSDNYYEDVDARFAQENRSVHESAPAPAPMPSTLVPGYGQQPVSYVQHMDLNREPSQSSVYTDPQGDMDLRAKSPAHSDNSNFTSISQRGVNPNWQPDGAGAPMGPSGYRGGSHLSSRGPAPRRAQDTLLNGNPDFSLPGMGSSAGARRGPPGGGRAYHHAQSSVGSGGGRYPGVDGM</sequence>
<comment type="subcellular location">
    <subcellularLocation>
        <location evidence="1">Membrane</location>
        <topology evidence="1">Multi-pass membrane protein</topology>
    </subcellularLocation>
</comment>
<gene>
    <name evidence="8" type="ORF">FH972_024114</name>
</gene>
<dbReference type="EMBL" id="VIBQ01000016">
    <property type="protein sequence ID" value="KAB8356532.1"/>
    <property type="molecule type" value="Genomic_DNA"/>
</dbReference>
<evidence type="ECO:0000256" key="7">
    <source>
        <dbReference type="SAM" id="SignalP"/>
    </source>
</evidence>
<evidence type="ECO:0000256" key="1">
    <source>
        <dbReference type="ARBA" id="ARBA00004141"/>
    </source>
</evidence>
<feature type="compositionally biased region" description="Pro residues" evidence="5">
    <location>
        <begin position="354"/>
        <end position="366"/>
    </location>
</feature>
<evidence type="ECO:0000256" key="6">
    <source>
        <dbReference type="SAM" id="Phobius"/>
    </source>
</evidence>
<feature type="compositionally biased region" description="Gly residues" evidence="5">
    <location>
        <begin position="777"/>
        <end position="789"/>
    </location>
</feature>
<keyword evidence="2 6" id="KW-0812">Transmembrane</keyword>
<feature type="compositionally biased region" description="Gly residues" evidence="5">
    <location>
        <begin position="367"/>
        <end position="387"/>
    </location>
</feature>